<comment type="caution">
    <text evidence="1">The sequence shown here is derived from an EMBL/GenBank/DDBJ whole genome shotgun (WGS) entry which is preliminary data.</text>
</comment>
<sequence length="515" mass="56443">MTTQDTSTAPVEGRLKPRLSRLTMVAMTFAILNTWIALAGSIGLVLPSGGPVAFLYGFLFVVLCNFTVAASLGELAAIWPTAGGQYHYVYALCTERWKKIMSFYVGWTNIAGWLTLVTTEGFFASQFISAAAVVASNNQYEIESWKTYLIFMVILTFTTGANIWGNRILGRWNDAALFWSLLAVVIITIVLASMSKKTDARYVFTEFSNETGWPNGMAWILGLLQSALSMIGFDACLHMTEEMPRPAEDAPRAMLYAVGVGGVTGTIFLIVILFCMVDPTTVLATNTGMPITELILQATGSRAAATILTLMLAVCFINGTNGCVTSASRLIYAMARDGGIVYPRFFSHISPSLQVPTRALVLCFVFNACFGLLYLGPTVAFSAYAASCTVFLNISYVFPVVVLLIRGRQVLVPFQHESKLFKLGRTTGTMTNWIAAIFVIVTSIFFCFPTVLPVSGSVMNYVSVVIGIFLILITGYWVIYGHRFEGPKFDEIIGRQPGESETIHKKAEYTFEDTV</sequence>
<gene>
    <name evidence="1" type="ORF">NQ176_g3479</name>
</gene>
<protein>
    <submittedName>
        <fullName evidence="1">Uncharacterized protein</fullName>
    </submittedName>
</protein>
<evidence type="ECO:0000313" key="1">
    <source>
        <dbReference type="EMBL" id="KAJ2979055.1"/>
    </source>
</evidence>
<organism evidence="1 2">
    <name type="scientific">Zarea fungicola</name>
    <dbReference type="NCBI Taxonomy" id="93591"/>
    <lineage>
        <taxon>Eukaryota</taxon>
        <taxon>Fungi</taxon>
        <taxon>Dikarya</taxon>
        <taxon>Ascomycota</taxon>
        <taxon>Pezizomycotina</taxon>
        <taxon>Sordariomycetes</taxon>
        <taxon>Hypocreomycetidae</taxon>
        <taxon>Hypocreales</taxon>
        <taxon>Cordycipitaceae</taxon>
        <taxon>Zarea</taxon>
    </lineage>
</organism>
<accession>A0ACC1NIB6</accession>
<reference evidence="1" key="1">
    <citation type="submission" date="2022-08" db="EMBL/GenBank/DDBJ databases">
        <title>Genome Sequence of Lecanicillium fungicola.</title>
        <authorList>
            <person name="Buettner E."/>
        </authorList>
    </citation>
    <scope>NUCLEOTIDE SEQUENCE</scope>
    <source>
        <strain evidence="1">Babe33</strain>
    </source>
</reference>
<keyword evidence="2" id="KW-1185">Reference proteome</keyword>
<proteinExistence type="predicted"/>
<dbReference type="EMBL" id="JANJQO010000318">
    <property type="protein sequence ID" value="KAJ2979055.1"/>
    <property type="molecule type" value="Genomic_DNA"/>
</dbReference>
<name>A0ACC1NIB6_9HYPO</name>
<evidence type="ECO:0000313" key="2">
    <source>
        <dbReference type="Proteomes" id="UP001143910"/>
    </source>
</evidence>
<dbReference type="Proteomes" id="UP001143910">
    <property type="component" value="Unassembled WGS sequence"/>
</dbReference>